<reference evidence="2 3" key="1">
    <citation type="submission" date="2020-08" db="EMBL/GenBank/DDBJ databases">
        <title>Genomic Encyclopedia of Type Strains, Phase IV (KMG-IV): sequencing the most valuable type-strain genomes for metagenomic binning, comparative biology and taxonomic classification.</title>
        <authorList>
            <person name="Goeker M."/>
        </authorList>
    </citation>
    <scope>NUCLEOTIDE SEQUENCE [LARGE SCALE GENOMIC DNA]</scope>
    <source>
        <strain evidence="2 3">DSM 22548</strain>
    </source>
</reference>
<dbReference type="InterPro" id="IPR001173">
    <property type="entry name" value="Glyco_trans_2-like"/>
</dbReference>
<dbReference type="PANTHER" id="PTHR43685:SF2">
    <property type="entry name" value="GLYCOSYLTRANSFERASE 2-LIKE DOMAIN-CONTAINING PROTEIN"/>
    <property type="match status" value="1"/>
</dbReference>
<dbReference type="Gene3D" id="3.90.550.10">
    <property type="entry name" value="Spore Coat Polysaccharide Biosynthesis Protein SpsA, Chain A"/>
    <property type="match status" value="1"/>
</dbReference>
<dbReference type="RefSeq" id="WP_183697814.1">
    <property type="nucleotide sequence ID" value="NZ_JACICA010000013.1"/>
</dbReference>
<dbReference type="Pfam" id="PF00535">
    <property type="entry name" value="Glycos_transf_2"/>
    <property type="match status" value="1"/>
</dbReference>
<name>A0A7W5YGU4_9BACT</name>
<accession>A0A7W5YGU4</accession>
<protein>
    <submittedName>
        <fullName evidence="2">Glycosyltransferase involved in cell wall biosynthesis</fullName>
    </submittedName>
</protein>
<dbReference type="Proteomes" id="UP000541425">
    <property type="component" value="Unassembled WGS sequence"/>
</dbReference>
<comment type="caution">
    <text evidence="2">The sequence shown here is derived from an EMBL/GenBank/DDBJ whole genome shotgun (WGS) entry which is preliminary data.</text>
</comment>
<proteinExistence type="predicted"/>
<dbReference type="GO" id="GO:0016740">
    <property type="term" value="F:transferase activity"/>
    <property type="evidence" value="ECO:0007669"/>
    <property type="project" value="UniProtKB-KW"/>
</dbReference>
<evidence type="ECO:0000313" key="3">
    <source>
        <dbReference type="Proteomes" id="UP000541425"/>
    </source>
</evidence>
<sequence length="266" mass="30492">MILELLICTINEGVRRVPNILLPQVENVRYLVSWQQTGTVNIDLPEDLNRPDVRVITLEGRGLATNRNNALKNAQGDILLLSDDDTKYKAENLQNIVQKFRTYPKADMICFKAVDAEGKEIKQYAEQPFIYAKRPKGTFFSSCEIAFRRSLNLPSFDERFGLGSQYLACGEEEVFLETAYKKGLKIIFLPEVVVETNSDTTGKHFLINAAVRRSKGAVLCIIYGPWSARLRCLKKAMQYDELPLQQRMKFFEDMIQGIHYIQYGHL</sequence>
<keyword evidence="2" id="KW-0808">Transferase</keyword>
<dbReference type="AlphaFoldDB" id="A0A7W5YGU4"/>
<organism evidence="2 3">
    <name type="scientific">Alloprevotella rava</name>
    <dbReference type="NCBI Taxonomy" id="671218"/>
    <lineage>
        <taxon>Bacteria</taxon>
        <taxon>Pseudomonadati</taxon>
        <taxon>Bacteroidota</taxon>
        <taxon>Bacteroidia</taxon>
        <taxon>Bacteroidales</taxon>
        <taxon>Prevotellaceae</taxon>
        <taxon>Alloprevotella</taxon>
    </lineage>
</organism>
<feature type="domain" description="Glycosyltransferase 2-like" evidence="1">
    <location>
        <begin position="49"/>
        <end position="123"/>
    </location>
</feature>
<dbReference type="InterPro" id="IPR050834">
    <property type="entry name" value="Glycosyltransf_2"/>
</dbReference>
<dbReference type="PANTHER" id="PTHR43685">
    <property type="entry name" value="GLYCOSYLTRANSFERASE"/>
    <property type="match status" value="1"/>
</dbReference>
<dbReference type="EMBL" id="JACICA010000013">
    <property type="protein sequence ID" value="MBB3703451.1"/>
    <property type="molecule type" value="Genomic_DNA"/>
</dbReference>
<dbReference type="SUPFAM" id="SSF53448">
    <property type="entry name" value="Nucleotide-diphospho-sugar transferases"/>
    <property type="match status" value="1"/>
</dbReference>
<gene>
    <name evidence="2" type="ORF">FHS60_001941</name>
</gene>
<dbReference type="InterPro" id="IPR029044">
    <property type="entry name" value="Nucleotide-diphossugar_trans"/>
</dbReference>
<evidence type="ECO:0000259" key="1">
    <source>
        <dbReference type="Pfam" id="PF00535"/>
    </source>
</evidence>
<evidence type="ECO:0000313" key="2">
    <source>
        <dbReference type="EMBL" id="MBB3703451.1"/>
    </source>
</evidence>